<dbReference type="PROSITE" id="PS50111">
    <property type="entry name" value="CHEMOTAXIS_TRANSDUC_2"/>
    <property type="match status" value="1"/>
</dbReference>
<dbReference type="Proteomes" id="UP000094463">
    <property type="component" value="Chromosome"/>
</dbReference>
<name>A0A1D7QWT1_9BACI</name>
<dbReference type="InterPro" id="IPR004089">
    <property type="entry name" value="MCPsignal_dom"/>
</dbReference>
<evidence type="ECO:0000259" key="9">
    <source>
        <dbReference type="PROSITE" id="PS50885"/>
    </source>
</evidence>
<evidence type="ECO:0000313" key="10">
    <source>
        <dbReference type="EMBL" id="AOM83477.1"/>
    </source>
</evidence>
<comment type="similarity">
    <text evidence="5">Belongs to the methyl-accepting chemotaxis (MCP) protein family.</text>
</comment>
<organism evidence="10 11">
    <name type="scientific">Salisediminibacterium beveridgei</name>
    <dbReference type="NCBI Taxonomy" id="632773"/>
    <lineage>
        <taxon>Bacteria</taxon>
        <taxon>Bacillati</taxon>
        <taxon>Bacillota</taxon>
        <taxon>Bacilli</taxon>
        <taxon>Bacillales</taxon>
        <taxon>Bacillaceae</taxon>
        <taxon>Salisediminibacterium</taxon>
    </lineage>
</organism>
<dbReference type="KEGG" id="bbev:BBEV_2119"/>
<dbReference type="Gene3D" id="1.10.287.950">
    <property type="entry name" value="Methyl-accepting chemotaxis protein"/>
    <property type="match status" value="1"/>
</dbReference>
<dbReference type="GO" id="GO:0007165">
    <property type="term" value="P:signal transduction"/>
    <property type="evidence" value="ECO:0007669"/>
    <property type="project" value="UniProtKB-KW"/>
</dbReference>
<dbReference type="SUPFAM" id="SSF58104">
    <property type="entry name" value="Methyl-accepting chemotaxis protein (MCP) signaling domain"/>
    <property type="match status" value="1"/>
</dbReference>
<evidence type="ECO:0000259" key="8">
    <source>
        <dbReference type="PROSITE" id="PS50111"/>
    </source>
</evidence>
<dbReference type="GO" id="GO:0006935">
    <property type="term" value="P:chemotaxis"/>
    <property type="evidence" value="ECO:0007669"/>
    <property type="project" value="InterPro"/>
</dbReference>
<dbReference type="PANTHER" id="PTHR32089">
    <property type="entry name" value="METHYL-ACCEPTING CHEMOTAXIS PROTEIN MCPB"/>
    <property type="match status" value="1"/>
</dbReference>
<dbReference type="STRING" id="632773.BBEV_2119"/>
<reference evidence="10 11" key="1">
    <citation type="submission" date="2015-08" db="EMBL/GenBank/DDBJ databases">
        <title>The complete genome sequence of Bacillus beveridgei MLTeJB.</title>
        <authorList>
            <person name="Hanson T.E."/>
            <person name="Mesa C."/>
            <person name="Basesman S.M."/>
            <person name="Oremland R.S."/>
        </authorList>
    </citation>
    <scope>NUCLEOTIDE SEQUENCE [LARGE SCALE GENOMIC DNA]</scope>
    <source>
        <strain evidence="10 11">MLTeJB</strain>
    </source>
</reference>
<dbReference type="PROSITE" id="PS50885">
    <property type="entry name" value="HAMP"/>
    <property type="match status" value="1"/>
</dbReference>
<keyword evidence="7" id="KW-1133">Transmembrane helix</keyword>
<evidence type="ECO:0000256" key="3">
    <source>
        <dbReference type="ARBA" id="ARBA00023136"/>
    </source>
</evidence>
<dbReference type="InterPro" id="IPR003660">
    <property type="entry name" value="HAMP_dom"/>
</dbReference>
<dbReference type="Pfam" id="PF00015">
    <property type="entry name" value="MCPsignal"/>
    <property type="match status" value="1"/>
</dbReference>
<proteinExistence type="inferred from homology"/>
<dbReference type="PATRIC" id="fig|632773.3.peg.2233"/>
<dbReference type="EMBL" id="CP012502">
    <property type="protein sequence ID" value="AOM83477.1"/>
    <property type="molecule type" value="Genomic_DNA"/>
</dbReference>
<evidence type="ECO:0000256" key="1">
    <source>
        <dbReference type="ARBA" id="ARBA00004236"/>
    </source>
</evidence>
<evidence type="ECO:0000256" key="2">
    <source>
        <dbReference type="ARBA" id="ARBA00022475"/>
    </source>
</evidence>
<accession>A0A1D7QWT1</accession>
<evidence type="ECO:0000256" key="5">
    <source>
        <dbReference type="ARBA" id="ARBA00029447"/>
    </source>
</evidence>
<keyword evidence="3 7" id="KW-0472">Membrane</keyword>
<keyword evidence="4 6" id="KW-0807">Transducer</keyword>
<dbReference type="GO" id="GO:0004888">
    <property type="term" value="F:transmembrane signaling receptor activity"/>
    <property type="evidence" value="ECO:0007669"/>
    <property type="project" value="InterPro"/>
</dbReference>
<sequence>MFKKMQSLSWKYASVFLITVLLFILSSFAVSVLLSNTEEEVQYLNESSGHGQTLAEMELHTQEQFLMLTQFMVSPNNTTPRLFEETYETFTAMAAEIEPHLSSEEAGFLLQSAVDHNLEIAEAFRNYDALPADEQTDRLQQRIIEDAGAAYQTSSFAFGELRSLMGEEADHAATSVYSSFDATTTLLMYSILLSIAVGLIILYVVNRGVQKHLKGILSFSERIAQGDLTSEPLNIKGHGEFAQIGASLNTMKHALDGILTDLSDVSGSITGRSKELDDTAHYLDTESKVVSDRLHELIATVEEQSASLTEIAGTNNGFNGRIKEIESSSQAMKTSSGAVSDSTRHGISLMRDAVDRMKQISGSVDQSTSKVDALVNRAEEMMTFTEAINAIADKTNLLAINASIEAARAGQHGKGFAVVADEIRILSSDVNRTTGEMNDVINVFREEAGTIANELKTSSEHTQEEQMQMQGNIETLSKIEEMVDQLVDGIDQSSNSLSVMAKESAEINDSLEELTTLSSKTNEYIDEASQSVYEQNTMIGKMNTHTSNLNDNAVTLNQAMARFQNHKNVDDAKQTDLAPVPQRKKRIRFSLPKWLKKSA</sequence>
<dbReference type="Pfam" id="PF00672">
    <property type="entry name" value="HAMP"/>
    <property type="match status" value="1"/>
</dbReference>
<gene>
    <name evidence="10" type="primary">tlpA</name>
    <name evidence="10" type="ORF">BBEV_2119</name>
</gene>
<dbReference type="RefSeq" id="WP_069365453.1">
    <property type="nucleotide sequence ID" value="NZ_CP012502.1"/>
</dbReference>
<dbReference type="PRINTS" id="PR00260">
    <property type="entry name" value="CHEMTRNSDUCR"/>
</dbReference>
<dbReference type="PANTHER" id="PTHR32089:SF112">
    <property type="entry name" value="LYSOZYME-LIKE PROTEIN-RELATED"/>
    <property type="match status" value="1"/>
</dbReference>
<dbReference type="AlphaFoldDB" id="A0A1D7QWT1"/>
<dbReference type="InterPro" id="IPR004090">
    <property type="entry name" value="Chemotax_Me-accpt_rcpt"/>
</dbReference>
<feature type="domain" description="Methyl-accepting transducer" evidence="8">
    <location>
        <begin position="279"/>
        <end position="515"/>
    </location>
</feature>
<feature type="domain" description="HAMP" evidence="9">
    <location>
        <begin position="207"/>
        <end position="260"/>
    </location>
</feature>
<dbReference type="SMART" id="SM00283">
    <property type="entry name" value="MA"/>
    <property type="match status" value="1"/>
</dbReference>
<comment type="subcellular location">
    <subcellularLocation>
        <location evidence="1">Cell membrane</location>
    </subcellularLocation>
</comment>
<evidence type="ECO:0000313" key="11">
    <source>
        <dbReference type="Proteomes" id="UP000094463"/>
    </source>
</evidence>
<evidence type="ECO:0000256" key="7">
    <source>
        <dbReference type="SAM" id="Phobius"/>
    </source>
</evidence>
<feature type="transmembrane region" description="Helical" evidence="7">
    <location>
        <begin position="186"/>
        <end position="205"/>
    </location>
</feature>
<dbReference type="CDD" id="cd06225">
    <property type="entry name" value="HAMP"/>
    <property type="match status" value="1"/>
</dbReference>
<dbReference type="GO" id="GO:0005886">
    <property type="term" value="C:plasma membrane"/>
    <property type="evidence" value="ECO:0007669"/>
    <property type="project" value="UniProtKB-SubCell"/>
</dbReference>
<evidence type="ECO:0000256" key="6">
    <source>
        <dbReference type="PROSITE-ProRule" id="PRU00284"/>
    </source>
</evidence>
<keyword evidence="2" id="KW-1003">Cell membrane</keyword>
<protein>
    <submittedName>
        <fullName evidence="10">Methyl-accepting chemotaxis protein</fullName>
    </submittedName>
</protein>
<evidence type="ECO:0000256" key="4">
    <source>
        <dbReference type="ARBA" id="ARBA00023224"/>
    </source>
</evidence>
<keyword evidence="11" id="KW-1185">Reference proteome</keyword>
<keyword evidence="7" id="KW-0812">Transmembrane</keyword>
<dbReference type="OrthoDB" id="9804712at2"/>